<dbReference type="InterPro" id="IPR028081">
    <property type="entry name" value="Leu-bd"/>
</dbReference>
<evidence type="ECO:0000256" key="4">
    <source>
        <dbReference type="ARBA" id="ARBA00022970"/>
    </source>
</evidence>
<dbReference type="CDD" id="cd06342">
    <property type="entry name" value="PBP1_ABC_LIVBP-like"/>
    <property type="match status" value="1"/>
</dbReference>
<keyword evidence="3 5" id="KW-0732">Signal</keyword>
<feature type="signal peptide" evidence="5">
    <location>
        <begin position="1"/>
        <end position="22"/>
    </location>
</feature>
<dbReference type="InterPro" id="IPR000709">
    <property type="entry name" value="Leu_Ile_Val-bd"/>
</dbReference>
<reference evidence="7" key="1">
    <citation type="submission" date="2016-04" db="EMBL/GenBank/DDBJ databases">
        <authorList>
            <person name="Evans L.H."/>
            <person name="Alamgir A."/>
            <person name="Owens N."/>
            <person name="Weber N.D."/>
            <person name="Virtaneva K."/>
            <person name="Barbian K."/>
            <person name="Babar A."/>
            <person name="Rosenke K."/>
        </authorList>
    </citation>
    <scope>NUCLEOTIDE SEQUENCE</scope>
    <source>
        <strain evidence="7">86</strain>
    </source>
</reference>
<organism evidence="7">
    <name type="scientific">uncultured delta proteobacterium</name>
    <dbReference type="NCBI Taxonomy" id="34034"/>
    <lineage>
        <taxon>Bacteria</taxon>
        <taxon>Deltaproteobacteria</taxon>
        <taxon>environmental samples</taxon>
    </lineage>
</organism>
<dbReference type="AlphaFoldDB" id="A0A212JD40"/>
<evidence type="ECO:0000256" key="3">
    <source>
        <dbReference type="ARBA" id="ARBA00022729"/>
    </source>
</evidence>
<dbReference type="PANTHER" id="PTHR47151">
    <property type="entry name" value="LEU/ILE/VAL-BINDING ABC TRANSPORTER SUBUNIT"/>
    <property type="match status" value="1"/>
</dbReference>
<dbReference type="EMBL" id="FLUQ01000001">
    <property type="protein sequence ID" value="SBV97356.1"/>
    <property type="molecule type" value="Genomic_DNA"/>
</dbReference>
<gene>
    <name evidence="7" type="ORF">KL86DPRO_11203</name>
</gene>
<comment type="similarity">
    <text evidence="1">Belongs to the leucine-binding protein family.</text>
</comment>
<dbReference type="PANTHER" id="PTHR47151:SF2">
    <property type="entry name" value="AMINO ACID BINDING PROTEIN"/>
    <property type="match status" value="1"/>
</dbReference>
<evidence type="ECO:0000313" key="7">
    <source>
        <dbReference type="EMBL" id="SBV97356.1"/>
    </source>
</evidence>
<feature type="domain" description="Leucine-binding protein" evidence="6">
    <location>
        <begin position="24"/>
        <end position="367"/>
    </location>
</feature>
<keyword evidence="2" id="KW-0813">Transport</keyword>
<dbReference type="InterPro" id="IPR028082">
    <property type="entry name" value="Peripla_BP_I"/>
</dbReference>
<dbReference type="Gene3D" id="3.40.50.2300">
    <property type="match status" value="2"/>
</dbReference>
<feature type="chain" id="PRO_5013210898" description="Leucine-binding protein domain-containing protein" evidence="5">
    <location>
        <begin position="23"/>
        <end position="375"/>
    </location>
</feature>
<sequence length="375" mass="39536">MQKLFVTAVLTAVLVCAGTASAATVKIGLMAPITGAFASEGQDTKKILDLMVEEVNKSGGINGATVELIVEDDGSTPRSAATAASRLVAANVPAVIGTYGSAVTEASQDIYDEAGVVQIGTGSTSIRLTAKGMKRFFRTCPRDDEQGRVGVATLKRFGYAKVAILHDNSAYAKGLADEIKQGIEKEKSATILFFDALVPGERDYSAILTKLKGLNPDAVFFTGYYPEAGLLLRQMAEMKWSVPMIGGDATNNTDLIAIAGAAATGYRFISPPMPGDIDNAMAKSFLAAYQAKYNSQPSSIWSVAAGDAFNVIVAAIKAKGADSAAIADYLHNGMKDGLDSLTGKIAFDDKGDRIGDLYRLYEVSADGRFVLQPKQ</sequence>
<dbReference type="Pfam" id="PF13458">
    <property type="entry name" value="Peripla_BP_6"/>
    <property type="match status" value="1"/>
</dbReference>
<proteinExistence type="inferred from homology"/>
<evidence type="ECO:0000256" key="2">
    <source>
        <dbReference type="ARBA" id="ARBA00022448"/>
    </source>
</evidence>
<accession>A0A212JD40</accession>
<name>A0A212JD40_9DELT</name>
<evidence type="ECO:0000259" key="6">
    <source>
        <dbReference type="Pfam" id="PF13458"/>
    </source>
</evidence>
<evidence type="ECO:0000256" key="5">
    <source>
        <dbReference type="SAM" id="SignalP"/>
    </source>
</evidence>
<evidence type="ECO:0000256" key="1">
    <source>
        <dbReference type="ARBA" id="ARBA00010062"/>
    </source>
</evidence>
<keyword evidence="4" id="KW-0029">Amino-acid transport</keyword>
<dbReference type="SUPFAM" id="SSF53822">
    <property type="entry name" value="Periplasmic binding protein-like I"/>
    <property type="match status" value="1"/>
</dbReference>
<dbReference type="GO" id="GO:0006865">
    <property type="term" value="P:amino acid transport"/>
    <property type="evidence" value="ECO:0007669"/>
    <property type="project" value="UniProtKB-KW"/>
</dbReference>
<protein>
    <recommendedName>
        <fullName evidence="6">Leucine-binding protein domain-containing protein</fullName>
    </recommendedName>
</protein>
<dbReference type="PRINTS" id="PR00337">
    <property type="entry name" value="LEUILEVALBP"/>
</dbReference>